<reference evidence="4 5" key="1">
    <citation type="submission" date="2018-07" db="EMBL/GenBank/DDBJ databases">
        <title>Venubactetium sediminum gen. nov., sp. nov., isolated from a marine solar saltern.</title>
        <authorList>
            <person name="Wang S."/>
        </authorList>
    </citation>
    <scope>NUCLEOTIDE SEQUENCE [LARGE SCALE GENOMIC DNA]</scope>
    <source>
        <strain evidence="4 5">WD2A32</strain>
    </source>
</reference>
<dbReference type="InterPro" id="IPR036291">
    <property type="entry name" value="NAD(P)-bd_dom_sf"/>
</dbReference>
<dbReference type="InterPro" id="IPR052199">
    <property type="entry name" value="MIPS"/>
</dbReference>
<dbReference type="SUPFAM" id="SSF51735">
    <property type="entry name" value="NAD(P)-binding Rossmann-fold domains"/>
    <property type="match status" value="1"/>
</dbReference>
<proteinExistence type="inferred from homology"/>
<protein>
    <submittedName>
        <fullName evidence="4">Inositol-3-phosphate synthase</fullName>
    </submittedName>
</protein>
<dbReference type="PANTHER" id="PTHR43125:SF1">
    <property type="entry name" value="INOSITOL-3-PHOSPHATE SYNTHASE"/>
    <property type="match status" value="1"/>
</dbReference>
<dbReference type="PANTHER" id="PTHR43125">
    <property type="entry name" value="INOSITOL-3-PHOSPHATE SYNTHASE"/>
    <property type="match status" value="1"/>
</dbReference>
<dbReference type="RefSeq" id="WP_114583553.1">
    <property type="nucleotide sequence ID" value="NZ_QPMH01000025.1"/>
</dbReference>
<organism evidence="4 5">
    <name type="scientific">Ferruginivarius sediminum</name>
    <dbReference type="NCBI Taxonomy" id="2661937"/>
    <lineage>
        <taxon>Bacteria</taxon>
        <taxon>Pseudomonadati</taxon>
        <taxon>Pseudomonadota</taxon>
        <taxon>Alphaproteobacteria</taxon>
        <taxon>Rhodospirillales</taxon>
        <taxon>Rhodospirillaceae</taxon>
        <taxon>Ferruginivarius</taxon>
    </lineage>
</organism>
<keyword evidence="5" id="KW-1185">Reference proteome</keyword>
<gene>
    <name evidence="4" type="ORF">DRB17_17660</name>
</gene>
<evidence type="ECO:0000259" key="3">
    <source>
        <dbReference type="Pfam" id="PF01658"/>
    </source>
</evidence>
<dbReference type="SUPFAM" id="SSF55347">
    <property type="entry name" value="Glyceraldehyde-3-phosphate dehydrogenase-like, C-terminal domain"/>
    <property type="match status" value="1"/>
</dbReference>
<dbReference type="PIRSF" id="PIRSF015578">
    <property type="entry name" value="Myoinos-ppht_syn"/>
    <property type="match status" value="1"/>
</dbReference>
<dbReference type="Gene3D" id="3.40.50.720">
    <property type="entry name" value="NAD(P)-binding Rossmann-like Domain"/>
    <property type="match status" value="1"/>
</dbReference>
<dbReference type="Gene3D" id="3.30.360.10">
    <property type="entry name" value="Dihydrodipicolinate Reductase, domain 2"/>
    <property type="match status" value="1"/>
</dbReference>
<feature type="region of interest" description="Disordered" evidence="2">
    <location>
        <begin position="240"/>
        <end position="260"/>
    </location>
</feature>
<evidence type="ECO:0000256" key="2">
    <source>
        <dbReference type="SAM" id="MobiDB-lite"/>
    </source>
</evidence>
<accession>A0A369T850</accession>
<evidence type="ECO:0000313" key="4">
    <source>
        <dbReference type="EMBL" id="RDD60525.1"/>
    </source>
</evidence>
<dbReference type="GO" id="GO:0004512">
    <property type="term" value="F:inositol-3-phosphate synthase activity"/>
    <property type="evidence" value="ECO:0007669"/>
    <property type="project" value="InterPro"/>
</dbReference>
<sequence>MRNIRVAIAGVGNCANALVQGIHAYRGASDRELAGLMHPDIGGYRPADLDVVAAFDVDRRKVGRPLEEAIFAKPNCARTFAADIPESGVEVRMGPILDGIARHMDEYPDDQAFRAADAEPVDITDILRESDAEVLLCYLPVGAERAVRHYAEACLKAGVALVNCQPVFIASDPFWAKRFAEAGLPIVGDDIKSQLGATIVHRALTRLFADRGVRLDRTYQLNTGGNTDFLNMLEKERLSSKRRSKTESVQSQLDEPLPEKDIHVGPSDYVAWQGDNKVCFIRMEGRGFGDAPVDLELRLSVQDSPNSAGVVIDAVRCVKLALEQGVAGPLEAVSAYYMKHPPVQMRDSEARERTDVFIREASEAAIARRRALAGE</sequence>
<dbReference type="EMBL" id="QPMH01000025">
    <property type="protein sequence ID" value="RDD60525.1"/>
    <property type="molecule type" value="Genomic_DNA"/>
</dbReference>
<dbReference type="InterPro" id="IPR013021">
    <property type="entry name" value="Myo-inos-1-P_Synthase_GAPDH"/>
</dbReference>
<evidence type="ECO:0000256" key="1">
    <source>
        <dbReference type="ARBA" id="ARBA00010813"/>
    </source>
</evidence>
<dbReference type="InterPro" id="IPR002587">
    <property type="entry name" value="Myo-inos-1-P_Synthase"/>
</dbReference>
<dbReference type="GO" id="GO:0006021">
    <property type="term" value="P:inositol biosynthetic process"/>
    <property type="evidence" value="ECO:0007669"/>
    <property type="project" value="InterPro"/>
</dbReference>
<dbReference type="Proteomes" id="UP000253941">
    <property type="component" value="Unassembled WGS sequence"/>
</dbReference>
<evidence type="ECO:0000313" key="5">
    <source>
        <dbReference type="Proteomes" id="UP000253941"/>
    </source>
</evidence>
<dbReference type="GO" id="GO:0008654">
    <property type="term" value="P:phospholipid biosynthetic process"/>
    <property type="evidence" value="ECO:0007669"/>
    <property type="project" value="InterPro"/>
</dbReference>
<comment type="similarity">
    <text evidence="1">Belongs to the myo-inositol 1-phosphate synthase family.</text>
</comment>
<name>A0A369T850_9PROT</name>
<dbReference type="AlphaFoldDB" id="A0A369T850"/>
<dbReference type="Pfam" id="PF01658">
    <property type="entry name" value="Inos-1-P_synth"/>
    <property type="match status" value="1"/>
</dbReference>
<feature type="domain" description="Myo-inositol-1-phosphate synthase GAPDH-like" evidence="3">
    <location>
        <begin position="196"/>
        <end position="304"/>
    </location>
</feature>
<comment type="caution">
    <text evidence="4">The sequence shown here is derived from an EMBL/GenBank/DDBJ whole genome shotgun (WGS) entry which is preliminary data.</text>
</comment>